<feature type="region of interest" description="Disordered" evidence="1">
    <location>
        <begin position="216"/>
        <end position="332"/>
    </location>
</feature>
<reference evidence="2" key="1">
    <citation type="journal article" date="2021" name="IMA Fungus">
        <title>Genomic characterization of three marine fungi, including Emericellopsis atlantica sp. nov. with signatures of a generalist lifestyle and marine biomass degradation.</title>
        <authorList>
            <person name="Hagestad O.C."/>
            <person name="Hou L."/>
            <person name="Andersen J.H."/>
            <person name="Hansen E.H."/>
            <person name="Altermark B."/>
            <person name="Li C."/>
            <person name="Kuhnert E."/>
            <person name="Cox R.J."/>
            <person name="Crous P.W."/>
            <person name="Spatafora J.W."/>
            <person name="Lail K."/>
            <person name="Amirebrahimi M."/>
            <person name="Lipzen A."/>
            <person name="Pangilinan J."/>
            <person name="Andreopoulos W."/>
            <person name="Hayes R.D."/>
            <person name="Ng V."/>
            <person name="Grigoriev I.V."/>
            <person name="Jackson S.A."/>
            <person name="Sutton T.D.S."/>
            <person name="Dobson A.D.W."/>
            <person name="Rama T."/>
        </authorList>
    </citation>
    <scope>NUCLEOTIDE SEQUENCE</scope>
    <source>
        <strain evidence="2">TS7</strain>
    </source>
</reference>
<feature type="compositionally biased region" description="Pro residues" evidence="1">
    <location>
        <begin position="9"/>
        <end position="19"/>
    </location>
</feature>
<organism evidence="2 3">
    <name type="scientific">Emericellopsis atlantica</name>
    <dbReference type="NCBI Taxonomy" id="2614577"/>
    <lineage>
        <taxon>Eukaryota</taxon>
        <taxon>Fungi</taxon>
        <taxon>Dikarya</taxon>
        <taxon>Ascomycota</taxon>
        <taxon>Pezizomycotina</taxon>
        <taxon>Sordariomycetes</taxon>
        <taxon>Hypocreomycetidae</taxon>
        <taxon>Hypocreales</taxon>
        <taxon>Bionectriaceae</taxon>
        <taxon>Emericellopsis</taxon>
    </lineage>
</organism>
<keyword evidence="3" id="KW-1185">Reference proteome</keyword>
<gene>
    <name evidence="2" type="ORF">F5Z01DRAFT_688874</name>
</gene>
<name>A0A9P8CN41_9HYPO</name>
<feature type="compositionally biased region" description="Polar residues" evidence="1">
    <location>
        <begin position="235"/>
        <end position="262"/>
    </location>
</feature>
<accession>A0A9P8CN41</accession>
<feature type="region of interest" description="Disordered" evidence="1">
    <location>
        <begin position="366"/>
        <end position="395"/>
    </location>
</feature>
<evidence type="ECO:0000313" key="2">
    <source>
        <dbReference type="EMBL" id="KAG9253379.1"/>
    </source>
</evidence>
<protein>
    <submittedName>
        <fullName evidence="2">Uncharacterized protein</fullName>
    </submittedName>
</protein>
<dbReference type="EMBL" id="MU251258">
    <property type="protein sequence ID" value="KAG9253379.1"/>
    <property type="molecule type" value="Genomic_DNA"/>
</dbReference>
<dbReference type="OrthoDB" id="3439820at2759"/>
<dbReference type="Proteomes" id="UP000887229">
    <property type="component" value="Unassembled WGS sequence"/>
</dbReference>
<dbReference type="AlphaFoldDB" id="A0A9P8CN41"/>
<comment type="caution">
    <text evidence="2">The sequence shown here is derived from an EMBL/GenBank/DDBJ whole genome shotgun (WGS) entry which is preliminary data.</text>
</comment>
<feature type="region of interest" description="Disordered" evidence="1">
    <location>
        <begin position="611"/>
        <end position="639"/>
    </location>
</feature>
<dbReference type="GeneID" id="70296963"/>
<evidence type="ECO:0000256" key="1">
    <source>
        <dbReference type="SAM" id="MobiDB-lite"/>
    </source>
</evidence>
<feature type="compositionally biased region" description="Low complexity" evidence="1">
    <location>
        <begin position="611"/>
        <end position="621"/>
    </location>
</feature>
<feature type="region of interest" description="Disordered" evidence="1">
    <location>
        <begin position="1"/>
        <end position="149"/>
    </location>
</feature>
<sequence>MAFFLPPTSQGPPKSPETPPKTDILDLKPLPQLPSADSNRASDNERNAAHRSSSLGKWWKSLRPSRRPEKGSTYREASFQDDSEITPTHLHRQATGGHRTRRGGTTDSGHILEWNVPTVIHDPPKDTPPPPRRVVSARGVADSSDLDERRFSFAPKSQVPEQLSLGKQTWPDKKVAFQELPHESEPTDESKMQASYLADRRLSLTRRAIEAKKELRRQRKNLKESSDFLGVQGFNPRTGTEDSLTSSSTANSEGSGDVTNEKVNAFRQAKRSILNNRKEAQAQQKSKHVASRPNKGVTWRRHTNEWSSIQDPGVSPVTQSPRSDPNDSHRMSLDIDKTAQTSPQLPIMKQDYTPIKLPPPLLDLGSPSSATETKMMPCTTEPEPTSEVGSHSSSILIHNRPRRSSGRTLYAGELYKNDDDFHQPEDLVSDFGVYRGDLSANTGRGGIEDFDEEAKMEKPTASYSFLGTGPVSKSKIHQSSDTGFLPRHQPMAETLQLTHGTPKRSLSLLPAEVGSRQPWMREKENIWTLHSDHGITNGTMREPQCQEESVLRMPVSTPTIITTGSERKVNGISQKSSLNRVTEGLEEKGTTCLPATLAASFAVAQSLPVLSSHKSNSPLSSTPEKPMTRSDTVFASGKRYPSKRFVRRRSVANAPDLRRVRGSVLLNGPSL</sequence>
<evidence type="ECO:0000313" key="3">
    <source>
        <dbReference type="Proteomes" id="UP000887229"/>
    </source>
</evidence>
<proteinExistence type="predicted"/>
<feature type="compositionally biased region" description="Polar residues" evidence="1">
    <location>
        <begin position="305"/>
        <end position="323"/>
    </location>
</feature>
<dbReference type="RefSeq" id="XP_046117303.1">
    <property type="nucleotide sequence ID" value="XM_046266060.1"/>
</dbReference>